<evidence type="ECO:0000313" key="3">
    <source>
        <dbReference type="Proteomes" id="UP000475862"/>
    </source>
</evidence>
<name>A0A6G0SX14_APHGL</name>
<comment type="caution">
    <text evidence="2">The sequence shown here is derived from an EMBL/GenBank/DDBJ whole genome shotgun (WGS) entry which is preliminary data.</text>
</comment>
<proteinExistence type="predicted"/>
<evidence type="ECO:0000313" key="2">
    <source>
        <dbReference type="EMBL" id="KAE9522231.1"/>
    </source>
</evidence>
<accession>A0A6G0SX14</accession>
<organism evidence="2 3">
    <name type="scientific">Aphis glycines</name>
    <name type="common">Soybean aphid</name>
    <dbReference type="NCBI Taxonomy" id="307491"/>
    <lineage>
        <taxon>Eukaryota</taxon>
        <taxon>Metazoa</taxon>
        <taxon>Ecdysozoa</taxon>
        <taxon>Arthropoda</taxon>
        <taxon>Hexapoda</taxon>
        <taxon>Insecta</taxon>
        <taxon>Pterygota</taxon>
        <taxon>Neoptera</taxon>
        <taxon>Paraneoptera</taxon>
        <taxon>Hemiptera</taxon>
        <taxon>Sternorrhyncha</taxon>
        <taxon>Aphidomorpha</taxon>
        <taxon>Aphidoidea</taxon>
        <taxon>Aphididae</taxon>
        <taxon>Aphidini</taxon>
        <taxon>Aphis</taxon>
        <taxon>Aphis</taxon>
    </lineage>
</organism>
<dbReference type="Proteomes" id="UP000475862">
    <property type="component" value="Unassembled WGS sequence"/>
</dbReference>
<protein>
    <recommendedName>
        <fullName evidence="4">DUF4371 domain-containing protein</fullName>
    </recommendedName>
</protein>
<evidence type="ECO:0000256" key="1">
    <source>
        <dbReference type="SAM" id="MobiDB-lite"/>
    </source>
</evidence>
<feature type="region of interest" description="Disordered" evidence="1">
    <location>
        <begin position="1"/>
        <end position="22"/>
    </location>
</feature>
<sequence length="528" mass="61328">MVKDKQNSGAQNRNIKKRKLINEAANDKTQTKLFFKPITQSSSILNNTNSLCNNIKDNVVIETIINNKIIHTVQEENDNLINSICIDNTSDKINHDVESMSSDNYLNCDGVSNKDNLMDLSAAEQYLEQSCNSESYNNDNTYNFETLSDTAAFMAPSIEDSFKSKLIFLDQHPIQPIIFNYKKVPFDPKKLYNRQMENGEIVERKWISYQFYTNKIFCSTCMKFSKDIINSFVKDVLLGSMYDKEIEKNRMVLHRVVDIIIVLAKQNLAFRGHRYESITNLSNNHDNLNHGNFLALVKLVAKILGEQIQNSIVKEVTYSGQFSLEIDSTQYVSVVDQLAVCLRYVYKGSNKLRKLQKLGNTRWNSKDVALKTIFHSWSEDNNKRDRFFYLLISLHILGYDEKYIKDTKMTSEARALLMKWSSFENILGAFIYLKLFFLTTPVSKYLETEGLDYIMAWNKIVNLMEEMKKFVFSFEEIKEKATVFSHNMSNRVEDIENIFIEDKLPTRRIKKIKKQSGELSNDSMSVFD</sequence>
<keyword evidence="3" id="KW-1185">Reference proteome</keyword>
<dbReference type="EMBL" id="VYZN01001511">
    <property type="protein sequence ID" value="KAE9522231.1"/>
    <property type="molecule type" value="Genomic_DNA"/>
</dbReference>
<dbReference type="PANTHER" id="PTHR45749">
    <property type="match status" value="1"/>
</dbReference>
<gene>
    <name evidence="2" type="ORF">AGLY_017369</name>
</gene>
<dbReference type="AlphaFoldDB" id="A0A6G0SX14"/>
<dbReference type="PANTHER" id="PTHR45749:SF21">
    <property type="entry name" value="DUF4371 DOMAIN-CONTAINING PROTEIN"/>
    <property type="match status" value="1"/>
</dbReference>
<dbReference type="OrthoDB" id="6603688at2759"/>
<evidence type="ECO:0008006" key="4">
    <source>
        <dbReference type="Google" id="ProtNLM"/>
    </source>
</evidence>
<reference evidence="2 3" key="1">
    <citation type="submission" date="2019-08" db="EMBL/GenBank/DDBJ databases">
        <title>The genome of the soybean aphid Biotype 1, its phylome, world population structure and adaptation to the North American continent.</title>
        <authorList>
            <person name="Giordano R."/>
            <person name="Donthu R.K."/>
            <person name="Hernandez A.G."/>
            <person name="Wright C.L."/>
            <person name="Zimin A.V."/>
        </authorList>
    </citation>
    <scope>NUCLEOTIDE SEQUENCE [LARGE SCALE GENOMIC DNA]</scope>
    <source>
        <tissue evidence="2">Whole aphids</tissue>
    </source>
</reference>